<keyword evidence="3" id="KW-1185">Reference proteome</keyword>
<dbReference type="Proteomes" id="UP000265520">
    <property type="component" value="Unassembled WGS sequence"/>
</dbReference>
<proteinExistence type="predicted"/>
<evidence type="ECO:0000313" key="2">
    <source>
        <dbReference type="EMBL" id="MCI46644.1"/>
    </source>
</evidence>
<reference evidence="2 3" key="1">
    <citation type="journal article" date="2018" name="Front. Plant Sci.">
        <title>Red Clover (Trifolium pratense) and Zigzag Clover (T. medium) - A Picture of Genomic Similarities and Differences.</title>
        <authorList>
            <person name="Dluhosova J."/>
            <person name="Istvanek J."/>
            <person name="Nedelnik J."/>
            <person name="Repkova J."/>
        </authorList>
    </citation>
    <scope>NUCLEOTIDE SEQUENCE [LARGE SCALE GENOMIC DNA]</scope>
    <source>
        <strain evidence="3">cv. 10/8</strain>
        <tissue evidence="2">Leaf</tissue>
    </source>
</reference>
<organism evidence="2 3">
    <name type="scientific">Trifolium medium</name>
    <dbReference type="NCBI Taxonomy" id="97028"/>
    <lineage>
        <taxon>Eukaryota</taxon>
        <taxon>Viridiplantae</taxon>
        <taxon>Streptophyta</taxon>
        <taxon>Embryophyta</taxon>
        <taxon>Tracheophyta</taxon>
        <taxon>Spermatophyta</taxon>
        <taxon>Magnoliopsida</taxon>
        <taxon>eudicotyledons</taxon>
        <taxon>Gunneridae</taxon>
        <taxon>Pentapetalae</taxon>
        <taxon>rosids</taxon>
        <taxon>fabids</taxon>
        <taxon>Fabales</taxon>
        <taxon>Fabaceae</taxon>
        <taxon>Papilionoideae</taxon>
        <taxon>50 kb inversion clade</taxon>
        <taxon>NPAAA clade</taxon>
        <taxon>Hologalegina</taxon>
        <taxon>IRL clade</taxon>
        <taxon>Trifolieae</taxon>
        <taxon>Trifolium</taxon>
    </lineage>
</organism>
<protein>
    <submittedName>
        <fullName evidence="2">Uncharacterized protein</fullName>
    </submittedName>
</protein>
<evidence type="ECO:0000313" key="3">
    <source>
        <dbReference type="Proteomes" id="UP000265520"/>
    </source>
</evidence>
<dbReference type="EMBL" id="LXQA010360370">
    <property type="protein sequence ID" value="MCI46644.1"/>
    <property type="molecule type" value="Genomic_DNA"/>
</dbReference>
<comment type="caution">
    <text evidence="2">The sequence shown here is derived from an EMBL/GenBank/DDBJ whole genome shotgun (WGS) entry which is preliminary data.</text>
</comment>
<dbReference type="AlphaFoldDB" id="A0A392SEM5"/>
<evidence type="ECO:0000256" key="1">
    <source>
        <dbReference type="SAM" id="MobiDB-lite"/>
    </source>
</evidence>
<feature type="non-terminal residue" evidence="2">
    <location>
        <position position="26"/>
    </location>
</feature>
<sequence length="26" mass="2764">MLPTSPDEGEPNKLGRLKAPVCPKGE</sequence>
<name>A0A392SEM5_9FABA</name>
<feature type="region of interest" description="Disordered" evidence="1">
    <location>
        <begin position="1"/>
        <end position="26"/>
    </location>
</feature>
<accession>A0A392SEM5</accession>